<keyword evidence="3" id="KW-1185">Reference proteome</keyword>
<feature type="domain" description="Transposase DDE" evidence="1">
    <location>
        <begin position="1"/>
        <end position="50"/>
    </location>
</feature>
<reference evidence="2" key="1">
    <citation type="journal article" date="2014" name="Int. J. Syst. Evol. Microbiol.">
        <title>Complete genome sequence of Corynebacterium casei LMG S-19264T (=DSM 44701T), isolated from a smear-ripened cheese.</title>
        <authorList>
            <consortium name="US DOE Joint Genome Institute (JGI-PGF)"/>
            <person name="Walter F."/>
            <person name="Albersmeier A."/>
            <person name="Kalinowski J."/>
            <person name="Ruckert C."/>
        </authorList>
    </citation>
    <scope>NUCLEOTIDE SEQUENCE</scope>
    <source>
        <strain evidence="2">NBRC 110023</strain>
    </source>
</reference>
<evidence type="ECO:0000313" key="3">
    <source>
        <dbReference type="Proteomes" id="UP001156601"/>
    </source>
</evidence>
<evidence type="ECO:0000259" key="1">
    <source>
        <dbReference type="Pfam" id="PF13612"/>
    </source>
</evidence>
<name>A0AA37SX11_9ALTE</name>
<sequence>MDWFYGFKLHLIVNHLGEIVAAKVTTANTDDTKPVEELASSLPDKLYSDMSDFVDSE</sequence>
<evidence type="ECO:0000313" key="2">
    <source>
        <dbReference type="EMBL" id="GLR69176.1"/>
    </source>
</evidence>
<proteinExistence type="predicted"/>
<dbReference type="InterPro" id="IPR025668">
    <property type="entry name" value="Tnp_DDE_dom"/>
</dbReference>
<organism evidence="2 3">
    <name type="scientific">Agaribacter marinus</name>
    <dbReference type="NCBI Taxonomy" id="1431249"/>
    <lineage>
        <taxon>Bacteria</taxon>
        <taxon>Pseudomonadati</taxon>
        <taxon>Pseudomonadota</taxon>
        <taxon>Gammaproteobacteria</taxon>
        <taxon>Alteromonadales</taxon>
        <taxon>Alteromonadaceae</taxon>
        <taxon>Agaribacter</taxon>
    </lineage>
</organism>
<comment type="caution">
    <text evidence="2">The sequence shown here is derived from an EMBL/GenBank/DDBJ whole genome shotgun (WGS) entry which is preliminary data.</text>
</comment>
<dbReference type="Pfam" id="PF13612">
    <property type="entry name" value="DDE_Tnp_1_3"/>
    <property type="match status" value="1"/>
</dbReference>
<dbReference type="Proteomes" id="UP001156601">
    <property type="component" value="Unassembled WGS sequence"/>
</dbReference>
<protein>
    <recommendedName>
        <fullName evidence="1">Transposase DDE domain-containing protein</fullName>
    </recommendedName>
</protein>
<reference evidence="2" key="2">
    <citation type="submission" date="2023-01" db="EMBL/GenBank/DDBJ databases">
        <title>Draft genome sequence of Agaribacter marinus strain NBRC 110023.</title>
        <authorList>
            <person name="Sun Q."/>
            <person name="Mori K."/>
        </authorList>
    </citation>
    <scope>NUCLEOTIDE SEQUENCE</scope>
    <source>
        <strain evidence="2">NBRC 110023</strain>
    </source>
</reference>
<dbReference type="AlphaFoldDB" id="A0AA37SX11"/>
<dbReference type="EMBL" id="BSOT01000001">
    <property type="protein sequence ID" value="GLR69176.1"/>
    <property type="molecule type" value="Genomic_DNA"/>
</dbReference>
<gene>
    <name evidence="2" type="ORF">GCM10007852_00840</name>
</gene>
<accession>A0AA37SX11</accession>